<proteinExistence type="predicted"/>
<dbReference type="Proteomes" id="UP000887116">
    <property type="component" value="Unassembled WGS sequence"/>
</dbReference>
<keyword evidence="3" id="KW-1185">Reference proteome</keyword>
<evidence type="ECO:0000313" key="3">
    <source>
        <dbReference type="Proteomes" id="UP000887116"/>
    </source>
</evidence>
<feature type="region of interest" description="Disordered" evidence="1">
    <location>
        <begin position="49"/>
        <end position="71"/>
    </location>
</feature>
<evidence type="ECO:0000256" key="1">
    <source>
        <dbReference type="SAM" id="MobiDB-lite"/>
    </source>
</evidence>
<gene>
    <name evidence="2" type="ORF">TNCT_419661</name>
</gene>
<dbReference type="EMBL" id="BMAO01009941">
    <property type="protein sequence ID" value="GFR34122.1"/>
    <property type="molecule type" value="Genomic_DNA"/>
</dbReference>
<sequence length="71" mass="7962">MGPIHKYEANKGVGDCRRYAKVKNKSWPIPKEDHDLRLVGLRGHGALGNARKEYHGKQGSLLRPVTPSERS</sequence>
<comment type="caution">
    <text evidence="2">The sequence shown here is derived from an EMBL/GenBank/DDBJ whole genome shotgun (WGS) entry which is preliminary data.</text>
</comment>
<organism evidence="2 3">
    <name type="scientific">Trichonephila clavata</name>
    <name type="common">Joro spider</name>
    <name type="synonym">Nephila clavata</name>
    <dbReference type="NCBI Taxonomy" id="2740835"/>
    <lineage>
        <taxon>Eukaryota</taxon>
        <taxon>Metazoa</taxon>
        <taxon>Ecdysozoa</taxon>
        <taxon>Arthropoda</taxon>
        <taxon>Chelicerata</taxon>
        <taxon>Arachnida</taxon>
        <taxon>Araneae</taxon>
        <taxon>Araneomorphae</taxon>
        <taxon>Entelegynae</taxon>
        <taxon>Araneoidea</taxon>
        <taxon>Nephilidae</taxon>
        <taxon>Trichonephila</taxon>
    </lineage>
</organism>
<accession>A0A8X6M6S4</accession>
<evidence type="ECO:0000313" key="2">
    <source>
        <dbReference type="EMBL" id="GFR34122.1"/>
    </source>
</evidence>
<name>A0A8X6M6S4_TRICU</name>
<reference evidence="2" key="1">
    <citation type="submission" date="2020-07" db="EMBL/GenBank/DDBJ databases">
        <title>Multicomponent nature underlies the extraordinary mechanical properties of spider dragline silk.</title>
        <authorList>
            <person name="Kono N."/>
            <person name="Nakamura H."/>
            <person name="Mori M."/>
            <person name="Yoshida Y."/>
            <person name="Ohtoshi R."/>
            <person name="Malay A.D."/>
            <person name="Moran D.A.P."/>
            <person name="Tomita M."/>
            <person name="Numata K."/>
            <person name="Arakawa K."/>
        </authorList>
    </citation>
    <scope>NUCLEOTIDE SEQUENCE</scope>
</reference>
<protein>
    <submittedName>
        <fullName evidence="2">Uncharacterized protein</fullName>
    </submittedName>
</protein>
<dbReference type="AlphaFoldDB" id="A0A8X6M6S4"/>